<dbReference type="EMBL" id="JXLP01000009">
    <property type="protein sequence ID" value="KIL78352.1"/>
    <property type="molecule type" value="Genomic_DNA"/>
</dbReference>
<organism evidence="1 2">
    <name type="scientific">Bacillus badius</name>
    <dbReference type="NCBI Taxonomy" id="1455"/>
    <lineage>
        <taxon>Bacteria</taxon>
        <taxon>Bacillati</taxon>
        <taxon>Bacillota</taxon>
        <taxon>Bacilli</taxon>
        <taxon>Bacillales</taxon>
        <taxon>Bacillaceae</taxon>
        <taxon>Pseudobacillus</taxon>
    </lineage>
</organism>
<evidence type="ECO:0000313" key="2">
    <source>
        <dbReference type="Proteomes" id="UP000031982"/>
    </source>
</evidence>
<dbReference type="Proteomes" id="UP000031982">
    <property type="component" value="Unassembled WGS sequence"/>
</dbReference>
<protein>
    <recommendedName>
        <fullName evidence="3">Group-specific protein</fullName>
    </recommendedName>
</protein>
<accession>A0ABR5AUD8</accession>
<reference evidence="1 2" key="1">
    <citation type="submission" date="2015-01" db="EMBL/GenBank/DDBJ databases">
        <title>Genome Assembly of Bacillus badius MTCC 1458.</title>
        <authorList>
            <person name="Verma A."/>
            <person name="Khatri I."/>
            <person name="Mual P."/>
            <person name="Subramanian S."/>
            <person name="Krishnamurthi S."/>
        </authorList>
    </citation>
    <scope>NUCLEOTIDE SEQUENCE [LARGE SCALE GENOMIC DNA]</scope>
    <source>
        <strain evidence="1 2">MTCC 1458</strain>
    </source>
</reference>
<name>A0ABR5AUD8_BACBA</name>
<keyword evidence="2" id="KW-1185">Reference proteome</keyword>
<sequence length="75" mass="9083">MGQCNIDHSQEEVIQKLESQREFLPPSLYEDLHVFLQSRHAQHTLNELFHLFKKYDLASREEQEDRNEKLGRFVR</sequence>
<dbReference type="RefSeq" id="WP_041095577.1">
    <property type="nucleotide sequence ID" value="NZ_JARTHD010000010.1"/>
</dbReference>
<evidence type="ECO:0000313" key="1">
    <source>
        <dbReference type="EMBL" id="KIL78352.1"/>
    </source>
</evidence>
<comment type="caution">
    <text evidence="1">The sequence shown here is derived from an EMBL/GenBank/DDBJ whole genome shotgun (WGS) entry which is preliminary data.</text>
</comment>
<gene>
    <name evidence="1" type="ORF">SD77_4032</name>
</gene>
<proteinExistence type="predicted"/>
<evidence type="ECO:0008006" key="3">
    <source>
        <dbReference type="Google" id="ProtNLM"/>
    </source>
</evidence>